<reference evidence="1 2" key="1">
    <citation type="submission" date="2018-10" db="EMBL/GenBank/DDBJ databases">
        <title>A high-quality apple genome assembly.</title>
        <authorList>
            <person name="Hu J."/>
        </authorList>
    </citation>
    <scope>NUCLEOTIDE SEQUENCE [LARGE SCALE GENOMIC DNA]</scope>
    <source>
        <strain evidence="2">cv. HFTH1</strain>
        <tissue evidence="1">Young leaf</tissue>
    </source>
</reference>
<gene>
    <name evidence="1" type="ORF">DVH24_008760</name>
</gene>
<protein>
    <recommendedName>
        <fullName evidence="3">F-box associated domain-containing protein</fullName>
    </recommendedName>
</protein>
<organism evidence="1 2">
    <name type="scientific">Malus domestica</name>
    <name type="common">Apple</name>
    <name type="synonym">Pyrus malus</name>
    <dbReference type="NCBI Taxonomy" id="3750"/>
    <lineage>
        <taxon>Eukaryota</taxon>
        <taxon>Viridiplantae</taxon>
        <taxon>Streptophyta</taxon>
        <taxon>Embryophyta</taxon>
        <taxon>Tracheophyta</taxon>
        <taxon>Spermatophyta</taxon>
        <taxon>Magnoliopsida</taxon>
        <taxon>eudicotyledons</taxon>
        <taxon>Gunneridae</taxon>
        <taxon>Pentapetalae</taxon>
        <taxon>rosids</taxon>
        <taxon>fabids</taxon>
        <taxon>Rosales</taxon>
        <taxon>Rosaceae</taxon>
        <taxon>Amygdaloideae</taxon>
        <taxon>Maleae</taxon>
        <taxon>Malus</taxon>
    </lineage>
</organism>
<proteinExistence type="predicted"/>
<dbReference type="AlphaFoldDB" id="A0A498JMI4"/>
<name>A0A498JMI4_MALDO</name>
<dbReference type="InterPro" id="IPR012871">
    <property type="entry name" value="DUF1668_ORYSA"/>
</dbReference>
<evidence type="ECO:0000313" key="2">
    <source>
        <dbReference type="Proteomes" id="UP000290289"/>
    </source>
</evidence>
<keyword evidence="2" id="KW-1185">Reference proteome</keyword>
<dbReference type="Proteomes" id="UP000290289">
    <property type="component" value="Chromosome 6"/>
</dbReference>
<evidence type="ECO:0000313" key="1">
    <source>
        <dbReference type="EMBL" id="RXH96256.1"/>
    </source>
</evidence>
<dbReference type="Pfam" id="PF07893">
    <property type="entry name" value="DUF1668"/>
    <property type="match status" value="1"/>
</dbReference>
<dbReference type="InterPro" id="IPR015915">
    <property type="entry name" value="Kelch-typ_b-propeller"/>
</dbReference>
<dbReference type="STRING" id="3750.A0A498JMI4"/>
<dbReference type="SUPFAM" id="SSF117281">
    <property type="entry name" value="Kelch motif"/>
    <property type="match status" value="1"/>
</dbReference>
<accession>A0A498JMI4</accession>
<evidence type="ECO:0008006" key="3">
    <source>
        <dbReference type="Google" id="ProtNLM"/>
    </source>
</evidence>
<comment type="caution">
    <text evidence="1">The sequence shown here is derived from an EMBL/GenBank/DDBJ whole genome shotgun (WGS) entry which is preliminary data.</text>
</comment>
<sequence>MEEGEARSVFILVEFACGPCEAGLYEIKIQQGGEVMRPKILEPEFKFVLPKFCWFEGARLHNSSKLHLVLNKGLLPRHNLPADDKLGSYRGQIYDTETRSLETFEPPLAPKPVSYLMSAYGKLYNLASPQCFRVMPKVLFERYDSKTDSWESLTHFAYSRERSKMEIAGYAVCHGCILVSTCNFRFEFMVFHIDSNTWHQVDISRKEAYYSAFRGRAVVVGNSIYALSIQRGKVIAFSLKMKIGNDGRITYSLEEPFFLPGLESRVENITESGLISRPTEYLVHLGKLEFCLLQTISTHLEEPQEMFITTFEIVCDDETMHIKTLDSSVCDFHIGHYGTLCICFSFMPKCEDFEPEEEESFRLAHKKGRAKKNNALDGFISMM</sequence>
<dbReference type="EMBL" id="RDQH01000332">
    <property type="protein sequence ID" value="RXH96256.1"/>
    <property type="molecule type" value="Genomic_DNA"/>
</dbReference>